<comment type="caution">
    <text evidence="2">The sequence shown here is derived from an EMBL/GenBank/DDBJ whole genome shotgun (WGS) entry which is preliminary data.</text>
</comment>
<gene>
    <name evidence="2" type="ORF">CTAYLR_002932</name>
</gene>
<accession>A0AAD7UMV2</accession>
<keyword evidence="3" id="KW-1185">Reference proteome</keyword>
<proteinExistence type="predicted"/>
<dbReference type="EMBL" id="JAQMWT010000055">
    <property type="protein sequence ID" value="KAJ8612269.1"/>
    <property type="molecule type" value="Genomic_DNA"/>
</dbReference>
<name>A0AAD7UMV2_9STRA</name>
<dbReference type="Proteomes" id="UP001230188">
    <property type="component" value="Unassembled WGS sequence"/>
</dbReference>
<dbReference type="AlphaFoldDB" id="A0AAD7UMV2"/>
<evidence type="ECO:0000313" key="2">
    <source>
        <dbReference type="EMBL" id="KAJ8612269.1"/>
    </source>
</evidence>
<sequence>MSRNRIDEFATLGVSREDAKMHQDGPKALARARAAEVLAKKFADRDRVKAKILEDQEVARARMRQGREEKLKRWKQRTQHSPFLVDLVAEHERLDEENKVRLDAEARRARALEKKRIALQQQVIVRALREDNDLDALRREKRAIVDEERRLKALLDLEKVQSRAKVDLLAAERAERQRKAAKSDIRRQNNIHALHKARAVETELLRVAADVPAAPDNTFSASDLSCKLLEKSNKLA</sequence>
<feature type="coiled-coil region" evidence="1">
    <location>
        <begin position="102"/>
        <end position="191"/>
    </location>
</feature>
<keyword evidence="1" id="KW-0175">Coiled coil</keyword>
<protein>
    <recommendedName>
        <fullName evidence="4">Trichohyalin-plectin-homology domain-containing protein</fullName>
    </recommendedName>
</protein>
<reference evidence="2" key="1">
    <citation type="submission" date="2023-01" db="EMBL/GenBank/DDBJ databases">
        <title>Metagenome sequencing of chrysophaentin producing Chrysophaeum taylorii.</title>
        <authorList>
            <person name="Davison J."/>
            <person name="Bewley C."/>
        </authorList>
    </citation>
    <scope>NUCLEOTIDE SEQUENCE</scope>
    <source>
        <strain evidence="2">NIES-1699</strain>
    </source>
</reference>
<evidence type="ECO:0008006" key="4">
    <source>
        <dbReference type="Google" id="ProtNLM"/>
    </source>
</evidence>
<evidence type="ECO:0000313" key="3">
    <source>
        <dbReference type="Proteomes" id="UP001230188"/>
    </source>
</evidence>
<organism evidence="2 3">
    <name type="scientific">Chrysophaeum taylorii</name>
    <dbReference type="NCBI Taxonomy" id="2483200"/>
    <lineage>
        <taxon>Eukaryota</taxon>
        <taxon>Sar</taxon>
        <taxon>Stramenopiles</taxon>
        <taxon>Ochrophyta</taxon>
        <taxon>Pelagophyceae</taxon>
        <taxon>Pelagomonadales</taxon>
        <taxon>Pelagomonadaceae</taxon>
        <taxon>Chrysophaeum</taxon>
    </lineage>
</organism>
<evidence type="ECO:0000256" key="1">
    <source>
        <dbReference type="SAM" id="Coils"/>
    </source>
</evidence>